<dbReference type="PANTHER" id="PTHR21301">
    <property type="entry name" value="REVERSE TRANSCRIPTASE"/>
    <property type="match status" value="1"/>
</dbReference>
<organism evidence="1 2">
    <name type="scientific">Pelobates cultripes</name>
    <name type="common">Western spadefoot toad</name>
    <dbReference type="NCBI Taxonomy" id="61616"/>
    <lineage>
        <taxon>Eukaryota</taxon>
        <taxon>Metazoa</taxon>
        <taxon>Chordata</taxon>
        <taxon>Craniata</taxon>
        <taxon>Vertebrata</taxon>
        <taxon>Euteleostomi</taxon>
        <taxon>Amphibia</taxon>
        <taxon>Batrachia</taxon>
        <taxon>Anura</taxon>
        <taxon>Pelobatoidea</taxon>
        <taxon>Pelobatidae</taxon>
        <taxon>Pelobates</taxon>
    </lineage>
</organism>
<dbReference type="AlphaFoldDB" id="A0AAD1S043"/>
<accession>A0AAD1S043</accession>
<gene>
    <name evidence="1" type="ORF">PECUL_23A022908</name>
</gene>
<dbReference type="PANTHER" id="PTHR21301:SF12">
    <property type="match status" value="1"/>
</dbReference>
<dbReference type="Proteomes" id="UP001295444">
    <property type="component" value="Chromosome 04"/>
</dbReference>
<protein>
    <submittedName>
        <fullName evidence="1">Uncharacterized protein</fullName>
    </submittedName>
</protein>
<evidence type="ECO:0000313" key="2">
    <source>
        <dbReference type="Proteomes" id="UP001295444"/>
    </source>
</evidence>
<reference evidence="1" key="1">
    <citation type="submission" date="2022-03" db="EMBL/GenBank/DDBJ databases">
        <authorList>
            <person name="Alioto T."/>
            <person name="Alioto T."/>
            <person name="Gomez Garrido J."/>
        </authorList>
    </citation>
    <scope>NUCLEOTIDE SEQUENCE</scope>
</reference>
<keyword evidence="2" id="KW-1185">Reference proteome</keyword>
<name>A0AAD1S043_PELCU</name>
<dbReference type="EMBL" id="OW240915">
    <property type="protein sequence ID" value="CAH2284592.1"/>
    <property type="molecule type" value="Genomic_DNA"/>
</dbReference>
<evidence type="ECO:0000313" key="1">
    <source>
        <dbReference type="EMBL" id="CAH2284592.1"/>
    </source>
</evidence>
<sequence length="117" mass="13593">MIFYRPFIDDVFIIWRGDLESITSMVNLINEAPTPIKLTMTASPTEVDFLDVHIYKNQSKLAYTLYTKPTDRNTVLKADSFHLKPFKESLPLSQIMRVVPNNSDPVNTQKQIKEMWT</sequence>
<proteinExistence type="predicted"/>